<evidence type="ECO:0000313" key="2">
    <source>
        <dbReference type="Proteomes" id="UP000189229"/>
    </source>
</evidence>
<accession>A0A1V3X0M4</accession>
<evidence type="ECO:0000313" key="1">
    <source>
        <dbReference type="EMBL" id="OOK72376.1"/>
    </source>
</evidence>
<name>A0A1V3X0M4_MYCKA</name>
<sequence>MSRFALDVVRSLALLPAAHDFAMCRLISLISKGDAFRGDLGECRLRSEPTGEDGSCGRCPNASLCESMYSGIEAIRSGIGE</sequence>
<organism evidence="1 2">
    <name type="scientific">Mycobacterium kansasii</name>
    <dbReference type="NCBI Taxonomy" id="1768"/>
    <lineage>
        <taxon>Bacteria</taxon>
        <taxon>Bacillati</taxon>
        <taxon>Actinomycetota</taxon>
        <taxon>Actinomycetes</taxon>
        <taxon>Mycobacteriales</taxon>
        <taxon>Mycobacteriaceae</taxon>
        <taxon>Mycobacterium</taxon>
    </lineage>
</organism>
<proteinExistence type="predicted"/>
<dbReference type="Proteomes" id="UP000189229">
    <property type="component" value="Unassembled WGS sequence"/>
</dbReference>
<dbReference type="AlphaFoldDB" id="A0A1V3X0M4"/>
<gene>
    <name evidence="1" type="ORF">BZL30_5677</name>
</gene>
<reference evidence="1 2" key="1">
    <citation type="submission" date="2017-02" db="EMBL/GenBank/DDBJ databases">
        <title>Complete genome sequences of Mycobacterium kansasii strains isolated from rhesus macaques.</title>
        <authorList>
            <person name="Panda A."/>
            <person name="Nagaraj S."/>
            <person name="Zhao X."/>
            <person name="Tettelin H."/>
            <person name="Detolla L.J."/>
        </authorList>
    </citation>
    <scope>NUCLEOTIDE SEQUENCE [LARGE SCALE GENOMIC DNA]</scope>
    <source>
        <strain evidence="1 2">11-3813</strain>
    </source>
</reference>
<protein>
    <submittedName>
        <fullName evidence="1">Uncharacterized protein</fullName>
    </submittedName>
</protein>
<comment type="caution">
    <text evidence="1">The sequence shown here is derived from an EMBL/GenBank/DDBJ whole genome shotgun (WGS) entry which is preliminary data.</text>
</comment>
<dbReference type="EMBL" id="MVBM01000005">
    <property type="protein sequence ID" value="OOK72376.1"/>
    <property type="molecule type" value="Genomic_DNA"/>
</dbReference>